<dbReference type="Gene3D" id="1.10.287.1490">
    <property type="match status" value="1"/>
</dbReference>
<dbReference type="GO" id="GO:0000139">
    <property type="term" value="C:Golgi membrane"/>
    <property type="evidence" value="ECO:0007669"/>
    <property type="project" value="InterPro"/>
</dbReference>
<dbReference type="GO" id="GO:0012507">
    <property type="term" value="C:ER to Golgi transport vesicle membrane"/>
    <property type="evidence" value="ECO:0007669"/>
    <property type="project" value="TreeGrafter"/>
</dbReference>
<feature type="domain" description="Vesicle tethering protein Uso1/P115-like head" evidence="5">
    <location>
        <begin position="345"/>
        <end position="669"/>
    </location>
</feature>
<evidence type="ECO:0000259" key="5">
    <source>
        <dbReference type="Pfam" id="PF04869"/>
    </source>
</evidence>
<comment type="caution">
    <text evidence="7">The sequence shown here is derived from an EMBL/GenBank/DDBJ whole genome shotgun (WGS) entry which is preliminary data.</text>
</comment>
<dbReference type="Pfam" id="PF04871">
    <property type="entry name" value="Uso1_p115_C"/>
    <property type="match status" value="1"/>
</dbReference>
<keyword evidence="3" id="KW-0175">Coiled coil</keyword>
<reference evidence="7" key="1">
    <citation type="journal article" date="2022" name="IScience">
        <title>Evolution of zygomycete secretomes and the origins of terrestrial fungal ecologies.</title>
        <authorList>
            <person name="Chang Y."/>
            <person name="Wang Y."/>
            <person name="Mondo S."/>
            <person name="Ahrendt S."/>
            <person name="Andreopoulos W."/>
            <person name="Barry K."/>
            <person name="Beard J."/>
            <person name="Benny G.L."/>
            <person name="Blankenship S."/>
            <person name="Bonito G."/>
            <person name="Cuomo C."/>
            <person name="Desiro A."/>
            <person name="Gervers K.A."/>
            <person name="Hundley H."/>
            <person name="Kuo A."/>
            <person name="LaButti K."/>
            <person name="Lang B.F."/>
            <person name="Lipzen A."/>
            <person name="O'Donnell K."/>
            <person name="Pangilinan J."/>
            <person name="Reynolds N."/>
            <person name="Sandor L."/>
            <person name="Smith M.E."/>
            <person name="Tsang A."/>
            <person name="Grigoriev I.V."/>
            <person name="Stajich J.E."/>
            <person name="Spatafora J.W."/>
        </authorList>
    </citation>
    <scope>NUCLEOTIDE SEQUENCE</scope>
    <source>
        <strain evidence="7">RSA 2281</strain>
    </source>
</reference>
<protein>
    <submittedName>
        <fullName evidence="7">P115 like vesicle tethering protein</fullName>
    </submittedName>
</protein>
<evidence type="ECO:0000256" key="2">
    <source>
        <dbReference type="ARBA" id="ARBA00023034"/>
    </source>
</evidence>
<dbReference type="InterPro" id="IPR006953">
    <property type="entry name" value="Vesicle_Uso1_P115_head"/>
</dbReference>
<comment type="subcellular location">
    <subcellularLocation>
        <location evidence="1">Golgi apparatus</location>
    </subcellularLocation>
</comment>
<dbReference type="AlphaFoldDB" id="A0AAD5PA02"/>
<sequence length="811" mass="89828">MDFLTRGYIAIRGDKGQPQSVDETIEKLADCLETATLLEDRRAAVLSLKGLIRDYPENVGAQAFPGLIKVLHSDYKDGDITKSILETLTVLCSIGIEKVTEDRGYKYTDMFLEEPSNVSIVLDVLEEFDFYVRYSAIKLLSTLSYNRNAGIQQCVLTSPMGITRLADLLNDKRDIIRNESLLLLISLTRDNAEIQKLVTFQATFEKLLAVIEDEEGISGGIIVQDSLALMHNLLRYNVSNQIYFRETSCMQQIPGLLGYVGDSEADHVPYSYEDWPPQKVANTVLVLELCRILTEPEGVNTTVNQNVMVQSSILLPIVQLGICSNAPAIVRTAAIYAIAYVVFNNTATQELFAKTVVSTPPRLIEGEIDPAAPPGLPRPAMVSLIAIAVAADPGVEYSYTSRAAAAFAVSACLEGNEEAQLVLASMLKMPPDDNINSNYDDKPFSAGSLLLEAIQNWETSASDPYKVWFACTILSHVIMGNEQAKKTAGSIVFGDEAHGEEPVPLLHHIMAQLLMAAKNPSINCRIPIGYLCLLCTWLYNSPESVSLFLSESTHIQFLIQEIQSSANDPLVQGLAAFLLGITYEHNNDPNTPLTREKLQTILSSRLDTFTSLLSRLRDNPAVKNAPQYLEISSQDESISLSTGSLPSLLLDSAFVEFFKDTYEQTTRALKKKPSSFKKSPAGETSPDGSKSDQQLESYKDTISQQAAEITQLKQQVSELESSKTTIQQLQQQIATLEERLNAMQTEESALRNKVSELEKGKASMQESMTNMEKEQEDLLVCMGEQDMDIKKYRKRLRDKGEVVTDSEDEEE</sequence>
<feature type="region of interest" description="Disordered" evidence="4">
    <location>
        <begin position="669"/>
        <end position="699"/>
    </location>
</feature>
<dbReference type="GO" id="GO:0048211">
    <property type="term" value="P:Golgi vesicle docking"/>
    <property type="evidence" value="ECO:0007669"/>
    <property type="project" value="TreeGrafter"/>
</dbReference>
<dbReference type="PANTHER" id="PTHR10013">
    <property type="entry name" value="GENERAL VESICULAR TRANSPORT FACTOR P115"/>
    <property type="match status" value="1"/>
</dbReference>
<gene>
    <name evidence="7" type="ORF">BDA99DRAFT_542926</name>
</gene>
<dbReference type="Pfam" id="PF04869">
    <property type="entry name" value="Uso1_p115_head"/>
    <property type="match status" value="1"/>
</dbReference>
<dbReference type="GO" id="GO:0006888">
    <property type="term" value="P:endoplasmic reticulum to Golgi vesicle-mediated transport"/>
    <property type="evidence" value="ECO:0007669"/>
    <property type="project" value="TreeGrafter"/>
</dbReference>
<dbReference type="Proteomes" id="UP001209540">
    <property type="component" value="Unassembled WGS sequence"/>
</dbReference>
<dbReference type="SUPFAM" id="SSF48371">
    <property type="entry name" value="ARM repeat"/>
    <property type="match status" value="1"/>
</dbReference>
<evidence type="ECO:0000256" key="1">
    <source>
        <dbReference type="ARBA" id="ARBA00004555"/>
    </source>
</evidence>
<keyword evidence="8" id="KW-1185">Reference proteome</keyword>
<feature type="domain" description="Uso1/p115-like vesicle tethering protein C-terminal" evidence="6">
    <location>
        <begin position="692"/>
        <end position="811"/>
    </location>
</feature>
<dbReference type="InterPro" id="IPR006955">
    <property type="entry name" value="Uso1_p115_C"/>
</dbReference>
<reference evidence="7" key="2">
    <citation type="submission" date="2023-02" db="EMBL/GenBank/DDBJ databases">
        <authorList>
            <consortium name="DOE Joint Genome Institute"/>
            <person name="Mondo S.J."/>
            <person name="Chang Y."/>
            <person name="Wang Y."/>
            <person name="Ahrendt S."/>
            <person name="Andreopoulos W."/>
            <person name="Barry K."/>
            <person name="Beard J."/>
            <person name="Benny G.L."/>
            <person name="Blankenship S."/>
            <person name="Bonito G."/>
            <person name="Cuomo C."/>
            <person name="Desiro A."/>
            <person name="Gervers K.A."/>
            <person name="Hundley H."/>
            <person name="Kuo A."/>
            <person name="LaButti K."/>
            <person name="Lang B.F."/>
            <person name="Lipzen A."/>
            <person name="O'Donnell K."/>
            <person name="Pangilinan J."/>
            <person name="Reynolds N."/>
            <person name="Sandor L."/>
            <person name="Smith M.W."/>
            <person name="Tsang A."/>
            <person name="Grigoriev I.V."/>
            <person name="Stajich J.E."/>
            <person name="Spatafora J.W."/>
        </authorList>
    </citation>
    <scope>NUCLEOTIDE SEQUENCE</scope>
    <source>
        <strain evidence="7">RSA 2281</strain>
    </source>
</reference>
<evidence type="ECO:0000313" key="7">
    <source>
        <dbReference type="EMBL" id="KAI9247479.1"/>
    </source>
</evidence>
<accession>A0AAD5PA02</accession>
<dbReference type="GO" id="GO:0048280">
    <property type="term" value="P:vesicle fusion with Golgi apparatus"/>
    <property type="evidence" value="ECO:0007669"/>
    <property type="project" value="InterPro"/>
</dbReference>
<keyword evidence="2" id="KW-0333">Golgi apparatus</keyword>
<evidence type="ECO:0000313" key="8">
    <source>
        <dbReference type="Proteomes" id="UP001209540"/>
    </source>
</evidence>
<proteinExistence type="predicted"/>
<dbReference type="EMBL" id="JAIXMP010000042">
    <property type="protein sequence ID" value="KAI9247479.1"/>
    <property type="molecule type" value="Genomic_DNA"/>
</dbReference>
<dbReference type="InterPro" id="IPR011989">
    <property type="entry name" value="ARM-like"/>
</dbReference>
<dbReference type="InterPro" id="IPR016024">
    <property type="entry name" value="ARM-type_fold"/>
</dbReference>
<dbReference type="GO" id="GO:0005783">
    <property type="term" value="C:endoplasmic reticulum"/>
    <property type="evidence" value="ECO:0007669"/>
    <property type="project" value="TreeGrafter"/>
</dbReference>
<evidence type="ECO:0000256" key="4">
    <source>
        <dbReference type="SAM" id="MobiDB-lite"/>
    </source>
</evidence>
<dbReference type="Gene3D" id="1.25.10.10">
    <property type="entry name" value="Leucine-rich Repeat Variant"/>
    <property type="match status" value="1"/>
</dbReference>
<feature type="compositionally biased region" description="Polar residues" evidence="4">
    <location>
        <begin position="686"/>
        <end position="699"/>
    </location>
</feature>
<dbReference type="InterPro" id="IPR024095">
    <property type="entry name" value="Vesicle_P115"/>
</dbReference>
<evidence type="ECO:0000259" key="6">
    <source>
        <dbReference type="Pfam" id="PF04871"/>
    </source>
</evidence>
<dbReference type="GO" id="GO:0006886">
    <property type="term" value="P:intracellular protein transport"/>
    <property type="evidence" value="ECO:0007669"/>
    <property type="project" value="InterPro"/>
</dbReference>
<dbReference type="PANTHER" id="PTHR10013:SF0">
    <property type="entry name" value="GENERAL VESICULAR TRANSPORT FACTOR P115"/>
    <property type="match status" value="1"/>
</dbReference>
<organism evidence="7 8">
    <name type="scientific">Phascolomyces articulosus</name>
    <dbReference type="NCBI Taxonomy" id="60185"/>
    <lineage>
        <taxon>Eukaryota</taxon>
        <taxon>Fungi</taxon>
        <taxon>Fungi incertae sedis</taxon>
        <taxon>Mucoromycota</taxon>
        <taxon>Mucoromycotina</taxon>
        <taxon>Mucoromycetes</taxon>
        <taxon>Mucorales</taxon>
        <taxon>Lichtheimiaceae</taxon>
        <taxon>Phascolomyces</taxon>
    </lineage>
</organism>
<evidence type="ECO:0000256" key="3">
    <source>
        <dbReference type="ARBA" id="ARBA00023054"/>
    </source>
</evidence>
<dbReference type="GO" id="GO:0005795">
    <property type="term" value="C:Golgi stack"/>
    <property type="evidence" value="ECO:0007669"/>
    <property type="project" value="TreeGrafter"/>
</dbReference>
<name>A0AAD5PA02_9FUNG</name>